<dbReference type="Gene3D" id="3.40.109.10">
    <property type="entry name" value="NADH Oxidase"/>
    <property type="match status" value="1"/>
</dbReference>
<dbReference type="eggNOG" id="COG0778">
    <property type="taxonomic scope" value="Bacteria"/>
</dbReference>
<organism evidence="7 8">
    <name type="scientific">Pelotomaculum thermopropionicum (strain DSM 13744 / JCM 10971 / SI)</name>
    <dbReference type="NCBI Taxonomy" id="370438"/>
    <lineage>
        <taxon>Bacteria</taxon>
        <taxon>Bacillati</taxon>
        <taxon>Bacillota</taxon>
        <taxon>Clostridia</taxon>
        <taxon>Eubacteriales</taxon>
        <taxon>Desulfotomaculaceae</taxon>
        <taxon>Pelotomaculum</taxon>
    </lineage>
</organism>
<feature type="domain" description="Nitroreductase" evidence="6">
    <location>
        <begin position="10"/>
        <end position="153"/>
    </location>
</feature>
<sequence length="173" mass="18511">MSGDFLELCKRRQSVRRFTAEPVPDEALQQILEAARAAPSAGNLQAYEIVVVKDPQTRQKLAAASRGQGFVAQAPVVLVFLALPQASARVYGERGARLYSVQDATIACTCAMLAATSLGLATTWVGAFYDNEVMAAVGAGPHQVPVALLPVGHAGENPRRTSRRPLQNMIRVI</sequence>
<evidence type="ECO:0000256" key="3">
    <source>
        <dbReference type="ARBA" id="ARBA00022630"/>
    </source>
</evidence>
<comment type="cofactor">
    <cofactor evidence="1">
        <name>FMN</name>
        <dbReference type="ChEBI" id="CHEBI:58210"/>
    </cofactor>
</comment>
<proteinExistence type="inferred from homology"/>
<evidence type="ECO:0000256" key="1">
    <source>
        <dbReference type="ARBA" id="ARBA00001917"/>
    </source>
</evidence>
<dbReference type="AlphaFoldDB" id="A5D4I3"/>
<accession>A5D4I3</accession>
<keyword evidence="5" id="KW-0560">Oxidoreductase</keyword>
<keyword evidence="3" id="KW-0285">Flavoprotein</keyword>
<evidence type="ECO:0000256" key="2">
    <source>
        <dbReference type="ARBA" id="ARBA00007118"/>
    </source>
</evidence>
<dbReference type="GO" id="GO:0016491">
    <property type="term" value="F:oxidoreductase activity"/>
    <property type="evidence" value="ECO:0007669"/>
    <property type="project" value="UniProtKB-KW"/>
</dbReference>
<dbReference type="InterPro" id="IPR000415">
    <property type="entry name" value="Nitroreductase-like"/>
</dbReference>
<evidence type="ECO:0000259" key="6">
    <source>
        <dbReference type="Pfam" id="PF00881"/>
    </source>
</evidence>
<name>A5D4I3_PELTS</name>
<dbReference type="PANTHER" id="PTHR43673:SF2">
    <property type="entry name" value="NITROREDUCTASE"/>
    <property type="match status" value="1"/>
</dbReference>
<dbReference type="InterPro" id="IPR029479">
    <property type="entry name" value="Nitroreductase"/>
</dbReference>
<dbReference type="KEGG" id="pth:PTH_0662"/>
<keyword evidence="4" id="KW-0288">FMN</keyword>
<reference evidence="8" key="1">
    <citation type="journal article" date="2008" name="Genome Res.">
        <title>The genome of Pelotomaculum thermopropionicum reveals niche-associated evolution in anaerobic microbiota.</title>
        <authorList>
            <person name="Kosaka T."/>
            <person name="Kato S."/>
            <person name="Shimoyama T."/>
            <person name="Ishii S."/>
            <person name="Abe T."/>
            <person name="Watanabe K."/>
        </authorList>
    </citation>
    <scope>NUCLEOTIDE SEQUENCE [LARGE SCALE GENOMIC DNA]</scope>
    <source>
        <strain evidence="8">DSM 13744 / JCM 10971 / SI</strain>
    </source>
</reference>
<comment type="similarity">
    <text evidence="2">Belongs to the nitroreductase family.</text>
</comment>
<evidence type="ECO:0000313" key="8">
    <source>
        <dbReference type="Proteomes" id="UP000006556"/>
    </source>
</evidence>
<dbReference type="HOGENOM" id="CLU_070764_7_1_9"/>
<dbReference type="EMBL" id="AP009389">
    <property type="protein sequence ID" value="BAF58843.1"/>
    <property type="molecule type" value="Genomic_DNA"/>
</dbReference>
<gene>
    <name evidence="7" type="primary">NfnB</name>
    <name evidence="7" type="ordered locus">PTH_0662</name>
</gene>
<dbReference type="STRING" id="370438.PTH_0662"/>
<keyword evidence="8" id="KW-1185">Reference proteome</keyword>
<dbReference type="SUPFAM" id="SSF55469">
    <property type="entry name" value="FMN-dependent nitroreductase-like"/>
    <property type="match status" value="1"/>
</dbReference>
<evidence type="ECO:0000256" key="4">
    <source>
        <dbReference type="ARBA" id="ARBA00022643"/>
    </source>
</evidence>
<protein>
    <submittedName>
        <fullName evidence="7">Nitroreductase</fullName>
    </submittedName>
</protein>
<dbReference type="Proteomes" id="UP000006556">
    <property type="component" value="Chromosome"/>
</dbReference>
<evidence type="ECO:0000256" key="5">
    <source>
        <dbReference type="ARBA" id="ARBA00023002"/>
    </source>
</evidence>
<dbReference type="Pfam" id="PF00881">
    <property type="entry name" value="Nitroreductase"/>
    <property type="match status" value="1"/>
</dbReference>
<evidence type="ECO:0000313" key="7">
    <source>
        <dbReference type="EMBL" id="BAF58843.1"/>
    </source>
</evidence>
<dbReference type="PANTHER" id="PTHR43673">
    <property type="entry name" value="NAD(P)H NITROREDUCTASE YDGI-RELATED"/>
    <property type="match status" value="1"/>
</dbReference>